<keyword evidence="3" id="KW-0732">Signal</keyword>
<dbReference type="Pfam" id="PF01510">
    <property type="entry name" value="Amidase_2"/>
    <property type="match status" value="1"/>
</dbReference>
<dbReference type="InterPro" id="IPR013207">
    <property type="entry name" value="LGFP"/>
</dbReference>
<dbReference type="InterPro" id="IPR036505">
    <property type="entry name" value="Amidase/PGRP_sf"/>
</dbReference>
<reference evidence="6 7" key="1">
    <citation type="submission" date="2024-03" db="EMBL/GenBank/DDBJ databases">
        <title>Actinomycetospora sp. OC33-EN08, a novel actinomycete isolated from wild orchid (Aerides multiflora).</title>
        <authorList>
            <person name="Suriyachadkun C."/>
        </authorList>
    </citation>
    <scope>NUCLEOTIDE SEQUENCE [LARGE SCALE GENOMIC DNA]</scope>
    <source>
        <strain evidence="6 7">OC33-EN08</strain>
    </source>
</reference>
<dbReference type="InterPro" id="IPR002502">
    <property type="entry name" value="Amidase_domain"/>
</dbReference>
<keyword evidence="6" id="KW-0378">Hydrolase</keyword>
<feature type="region of interest" description="Disordered" evidence="2">
    <location>
        <begin position="128"/>
        <end position="157"/>
    </location>
</feature>
<dbReference type="CDD" id="cd06583">
    <property type="entry name" value="PGRP"/>
    <property type="match status" value="1"/>
</dbReference>
<feature type="compositionally biased region" description="Low complexity" evidence="2">
    <location>
        <begin position="1"/>
        <end position="10"/>
    </location>
</feature>
<dbReference type="SMART" id="SM00644">
    <property type="entry name" value="Ami_2"/>
    <property type="match status" value="1"/>
</dbReference>
<feature type="chain" id="PRO_5047221098" evidence="3">
    <location>
        <begin position="42"/>
        <end position="516"/>
    </location>
</feature>
<dbReference type="Proteomes" id="UP001385809">
    <property type="component" value="Unassembled WGS sequence"/>
</dbReference>
<feature type="compositionally biased region" description="Basic residues" evidence="2">
    <location>
        <begin position="11"/>
        <end position="20"/>
    </location>
</feature>
<evidence type="ECO:0000259" key="4">
    <source>
        <dbReference type="SMART" id="SM00644"/>
    </source>
</evidence>
<evidence type="ECO:0000313" key="6">
    <source>
        <dbReference type="EMBL" id="MEJ2870092.1"/>
    </source>
</evidence>
<feature type="region of interest" description="Disordered" evidence="2">
    <location>
        <begin position="1"/>
        <end position="20"/>
    </location>
</feature>
<dbReference type="GO" id="GO:0008745">
    <property type="term" value="F:N-acetylmuramoyl-L-alanine amidase activity"/>
    <property type="evidence" value="ECO:0007669"/>
    <property type="project" value="UniProtKB-EC"/>
</dbReference>
<dbReference type="RefSeq" id="WP_337696660.1">
    <property type="nucleotide sequence ID" value="NZ_JBBEGN010000010.1"/>
</dbReference>
<feature type="signal peptide" evidence="3">
    <location>
        <begin position="1"/>
        <end position="41"/>
    </location>
</feature>
<dbReference type="InterPro" id="IPR006619">
    <property type="entry name" value="PGRP_domain_met/bac"/>
</dbReference>
<feature type="domain" description="N-acetylmuramoyl-L-alanine amidase" evidence="4">
    <location>
        <begin position="229"/>
        <end position="390"/>
    </location>
</feature>
<comment type="caution">
    <text evidence="6">The sequence shown here is derived from an EMBL/GenBank/DDBJ whole genome shotgun (WGS) entry which is preliminary data.</text>
</comment>
<name>A0ABU8MRZ3_9PSEU</name>
<dbReference type="InterPro" id="IPR015510">
    <property type="entry name" value="PGRP"/>
</dbReference>
<dbReference type="Pfam" id="PF08310">
    <property type="entry name" value="LGFP"/>
    <property type="match status" value="2"/>
</dbReference>
<protein>
    <submittedName>
        <fullName evidence="6">N-acetylmuramoyl-L-alanine amidase</fullName>
        <ecNumber evidence="6">3.5.1.28</ecNumber>
    </submittedName>
</protein>
<comment type="similarity">
    <text evidence="1">Belongs to the N-acetylmuramoyl-L-alanine amidase 2 family.</text>
</comment>
<accession>A0ABU8MRZ3</accession>
<sequence length="516" mass="53607">MTSRWSTTSGSRRRVAPSAPPRRRLRRVLLGLGAFTALAVAAPAAVAVTEQAPPSTLAVTSLPAATLPPADATDPSISPVPLAQGRSGTGTQVARSATPLQLVAVTWTGPDPDSISLRSTDDSGAWGAWLPLDANDDERDGSRARTAGSQGGTDPVWVGDRTAVEVRASRGGQPVTQGLAVQRIDPGRTGNDAAIGARARERAAARDGAPPAPAYVTRAQWGADESMMTWPPEYAPTTKAVTIHHTAESNDYSPEQSAGIVRGIYAYHATKNGWGDVGYNALVDKYGTIFEGRAGGLDRPVVAAHAGGFNRETFGIAMMGNLNDAAPTPATLTSVEKLAAWKLGGMYRDAAAKVTLTSNGGGTSKFAKGSDATVDAVFAHRDVGNTACPGNAGFAAMDTIRAEVNKLVAAGGTDVRAAWADRPGLGDPDRVEQPTADGRGRFTDFAHGSLYWSPETGTHQVAGPLLGAWRARGAERSDLGLPTGEEFGTSAGRAQAFEHGVLRWDRTTGTVDVTPA</sequence>
<dbReference type="SMART" id="SM00701">
    <property type="entry name" value="PGRP"/>
    <property type="match status" value="1"/>
</dbReference>
<proteinExistence type="inferred from homology"/>
<dbReference type="EMBL" id="JBBEGN010000010">
    <property type="protein sequence ID" value="MEJ2870092.1"/>
    <property type="molecule type" value="Genomic_DNA"/>
</dbReference>
<organism evidence="6 7">
    <name type="scientific">Actinomycetospora aurantiaca</name>
    <dbReference type="NCBI Taxonomy" id="3129233"/>
    <lineage>
        <taxon>Bacteria</taxon>
        <taxon>Bacillati</taxon>
        <taxon>Actinomycetota</taxon>
        <taxon>Actinomycetes</taxon>
        <taxon>Pseudonocardiales</taxon>
        <taxon>Pseudonocardiaceae</taxon>
        <taxon>Actinomycetospora</taxon>
    </lineage>
</organism>
<evidence type="ECO:0000256" key="3">
    <source>
        <dbReference type="SAM" id="SignalP"/>
    </source>
</evidence>
<evidence type="ECO:0000256" key="1">
    <source>
        <dbReference type="ARBA" id="ARBA00007553"/>
    </source>
</evidence>
<dbReference type="PANTHER" id="PTHR11022">
    <property type="entry name" value="PEPTIDOGLYCAN RECOGNITION PROTEIN"/>
    <property type="match status" value="1"/>
</dbReference>
<evidence type="ECO:0000313" key="7">
    <source>
        <dbReference type="Proteomes" id="UP001385809"/>
    </source>
</evidence>
<evidence type="ECO:0000256" key="2">
    <source>
        <dbReference type="SAM" id="MobiDB-lite"/>
    </source>
</evidence>
<gene>
    <name evidence="6" type="ORF">WCD74_20150</name>
</gene>
<feature type="domain" description="Peptidoglycan recognition protein family" evidence="5">
    <location>
        <begin position="213"/>
        <end position="361"/>
    </location>
</feature>
<dbReference type="SUPFAM" id="SSF55846">
    <property type="entry name" value="N-acetylmuramoyl-L-alanine amidase-like"/>
    <property type="match status" value="1"/>
</dbReference>
<feature type="region of interest" description="Disordered" evidence="2">
    <location>
        <begin position="69"/>
        <end position="92"/>
    </location>
</feature>
<dbReference type="PANTHER" id="PTHR11022:SF41">
    <property type="entry name" value="PEPTIDOGLYCAN-RECOGNITION PROTEIN LC-RELATED"/>
    <property type="match status" value="1"/>
</dbReference>
<keyword evidence="7" id="KW-1185">Reference proteome</keyword>
<dbReference type="Gene3D" id="3.40.80.10">
    <property type="entry name" value="Peptidoglycan recognition protein-like"/>
    <property type="match status" value="1"/>
</dbReference>
<dbReference type="EC" id="3.5.1.28" evidence="6"/>
<evidence type="ECO:0000259" key="5">
    <source>
        <dbReference type="SMART" id="SM00701"/>
    </source>
</evidence>